<organism evidence="1 2">
    <name type="scientific">Kingdonia uniflora</name>
    <dbReference type="NCBI Taxonomy" id="39325"/>
    <lineage>
        <taxon>Eukaryota</taxon>
        <taxon>Viridiplantae</taxon>
        <taxon>Streptophyta</taxon>
        <taxon>Embryophyta</taxon>
        <taxon>Tracheophyta</taxon>
        <taxon>Spermatophyta</taxon>
        <taxon>Magnoliopsida</taxon>
        <taxon>Ranunculales</taxon>
        <taxon>Circaeasteraceae</taxon>
        <taxon>Kingdonia</taxon>
    </lineage>
</organism>
<name>A0A7J7NAF5_9MAGN</name>
<dbReference type="EMBL" id="JACGCM010000938">
    <property type="protein sequence ID" value="KAF6164211.1"/>
    <property type="molecule type" value="Genomic_DNA"/>
</dbReference>
<proteinExistence type="predicted"/>
<dbReference type="AlphaFoldDB" id="A0A7J7NAF5"/>
<evidence type="ECO:0000313" key="1">
    <source>
        <dbReference type="EMBL" id="KAF6164211.1"/>
    </source>
</evidence>
<sequence>MNKRGYPSIVLLQTSILRNKDSTGTERVLIKIMIFYLYKPVLLVQNQRLLFVSLAS</sequence>
<accession>A0A7J7NAF5</accession>
<reference evidence="1 2" key="1">
    <citation type="journal article" date="2020" name="IScience">
        <title>Genome Sequencing of the Endangered Kingdonia uniflora (Circaeasteraceae, Ranunculales) Reveals Potential Mechanisms of Evolutionary Specialization.</title>
        <authorList>
            <person name="Sun Y."/>
            <person name="Deng T."/>
            <person name="Zhang A."/>
            <person name="Moore M.J."/>
            <person name="Landis J.B."/>
            <person name="Lin N."/>
            <person name="Zhang H."/>
            <person name="Zhang X."/>
            <person name="Huang J."/>
            <person name="Zhang X."/>
            <person name="Sun H."/>
            <person name="Wang H."/>
        </authorList>
    </citation>
    <scope>NUCLEOTIDE SEQUENCE [LARGE SCALE GENOMIC DNA]</scope>
    <source>
        <strain evidence="1">TB1705</strain>
        <tissue evidence="1">Leaf</tissue>
    </source>
</reference>
<comment type="caution">
    <text evidence="1">The sequence shown here is derived from an EMBL/GenBank/DDBJ whole genome shotgun (WGS) entry which is preliminary data.</text>
</comment>
<dbReference type="Proteomes" id="UP000541444">
    <property type="component" value="Unassembled WGS sequence"/>
</dbReference>
<feature type="non-terminal residue" evidence="1">
    <location>
        <position position="56"/>
    </location>
</feature>
<evidence type="ECO:0000313" key="2">
    <source>
        <dbReference type="Proteomes" id="UP000541444"/>
    </source>
</evidence>
<gene>
    <name evidence="1" type="ORF">GIB67_010181</name>
</gene>
<protein>
    <submittedName>
        <fullName evidence="1">Uncharacterized protein</fullName>
    </submittedName>
</protein>
<keyword evidence="2" id="KW-1185">Reference proteome</keyword>